<dbReference type="Proteomes" id="UP001213979">
    <property type="component" value="Unassembled WGS sequence"/>
</dbReference>
<name>A0ABT5W4G8_9BACL</name>
<sequence length="45" mass="5249">MLVTILSTGLRFYLLNKGETDMKKTIYDCSIAYKKPYYWGDVVPL</sequence>
<reference evidence="1 2" key="1">
    <citation type="submission" date="2023-01" db="EMBL/GenBank/DDBJ databases">
        <title>Genome-based reclassification of Anoxybacillus geothermalis as a later heterotypic synonym of Anoxybacillus rupiensis.</title>
        <authorList>
            <person name="Inan Bektas K."/>
            <person name="Canakci S."/>
            <person name="Belduz A.A."/>
            <person name="Guler H.H."/>
        </authorList>
    </citation>
    <scope>NUCLEOTIDE SEQUENCE [LARGE SCALE GENOMIC DNA]</scope>
    <source>
        <strain evidence="1 2">DSM 17127</strain>
    </source>
</reference>
<protein>
    <submittedName>
        <fullName evidence="1">Uncharacterized protein</fullName>
    </submittedName>
</protein>
<keyword evidence="2" id="KW-1185">Reference proteome</keyword>
<accession>A0ABT5W4G8</accession>
<gene>
    <name evidence="1" type="ORF">PNH38_07400</name>
</gene>
<dbReference type="EMBL" id="JAQOTG010000005">
    <property type="protein sequence ID" value="MDE8563709.1"/>
    <property type="molecule type" value="Genomic_DNA"/>
</dbReference>
<evidence type="ECO:0000313" key="2">
    <source>
        <dbReference type="Proteomes" id="UP001213979"/>
    </source>
</evidence>
<evidence type="ECO:0000313" key="1">
    <source>
        <dbReference type="EMBL" id="MDE8563709.1"/>
    </source>
</evidence>
<organism evidence="1 2">
    <name type="scientific">Anoxybacteroides rupiense</name>
    <dbReference type="NCBI Taxonomy" id="311460"/>
    <lineage>
        <taxon>Bacteria</taxon>
        <taxon>Bacillati</taxon>
        <taxon>Bacillota</taxon>
        <taxon>Bacilli</taxon>
        <taxon>Bacillales</taxon>
        <taxon>Anoxybacillaceae</taxon>
        <taxon>Anoxybacteroides</taxon>
    </lineage>
</organism>
<proteinExistence type="predicted"/>
<comment type="caution">
    <text evidence="1">The sequence shown here is derived from an EMBL/GenBank/DDBJ whole genome shotgun (WGS) entry which is preliminary data.</text>
</comment>